<gene>
    <name evidence="1" type="ORF">FA95DRAFT_370194</name>
</gene>
<keyword evidence="2" id="KW-1185">Reference proteome</keyword>
<dbReference type="EMBL" id="MU276011">
    <property type="protein sequence ID" value="KAI0043610.1"/>
    <property type="molecule type" value="Genomic_DNA"/>
</dbReference>
<evidence type="ECO:0000313" key="2">
    <source>
        <dbReference type="Proteomes" id="UP000814033"/>
    </source>
</evidence>
<evidence type="ECO:0000313" key="1">
    <source>
        <dbReference type="EMBL" id="KAI0043610.1"/>
    </source>
</evidence>
<sequence>MHRTVNPVFHSGCSARSPSLYPSVPLVLRTRTPCQIARFSVPARKSACAPALTLKQDVLRTTHSTPAPSPRSAELSEDFLHGISTSDATEARRKMTVPLEMCVSPCDAWVAASRWTKAPLRPATSRSAMRLFRDTRRVLE</sequence>
<organism evidence="1 2">
    <name type="scientific">Auriscalpium vulgare</name>
    <dbReference type="NCBI Taxonomy" id="40419"/>
    <lineage>
        <taxon>Eukaryota</taxon>
        <taxon>Fungi</taxon>
        <taxon>Dikarya</taxon>
        <taxon>Basidiomycota</taxon>
        <taxon>Agaricomycotina</taxon>
        <taxon>Agaricomycetes</taxon>
        <taxon>Russulales</taxon>
        <taxon>Auriscalpiaceae</taxon>
        <taxon>Auriscalpium</taxon>
    </lineage>
</organism>
<reference evidence="1" key="2">
    <citation type="journal article" date="2022" name="New Phytol.">
        <title>Evolutionary transition to the ectomycorrhizal habit in the genomes of a hyperdiverse lineage of mushroom-forming fungi.</title>
        <authorList>
            <person name="Looney B."/>
            <person name="Miyauchi S."/>
            <person name="Morin E."/>
            <person name="Drula E."/>
            <person name="Courty P.E."/>
            <person name="Kohler A."/>
            <person name="Kuo A."/>
            <person name="LaButti K."/>
            <person name="Pangilinan J."/>
            <person name="Lipzen A."/>
            <person name="Riley R."/>
            <person name="Andreopoulos W."/>
            <person name="He G."/>
            <person name="Johnson J."/>
            <person name="Nolan M."/>
            <person name="Tritt A."/>
            <person name="Barry K.W."/>
            <person name="Grigoriev I.V."/>
            <person name="Nagy L.G."/>
            <person name="Hibbett D."/>
            <person name="Henrissat B."/>
            <person name="Matheny P.B."/>
            <person name="Labbe J."/>
            <person name="Martin F.M."/>
        </authorList>
    </citation>
    <scope>NUCLEOTIDE SEQUENCE</scope>
    <source>
        <strain evidence="1">FP105234-sp</strain>
    </source>
</reference>
<dbReference type="Proteomes" id="UP000814033">
    <property type="component" value="Unassembled WGS sequence"/>
</dbReference>
<proteinExistence type="predicted"/>
<accession>A0ACB8RHU6</accession>
<comment type="caution">
    <text evidence="1">The sequence shown here is derived from an EMBL/GenBank/DDBJ whole genome shotgun (WGS) entry which is preliminary data.</text>
</comment>
<name>A0ACB8RHU6_9AGAM</name>
<protein>
    <submittedName>
        <fullName evidence="1">Uncharacterized protein</fullName>
    </submittedName>
</protein>
<reference evidence="1" key="1">
    <citation type="submission" date="2021-02" db="EMBL/GenBank/DDBJ databases">
        <authorList>
            <consortium name="DOE Joint Genome Institute"/>
            <person name="Ahrendt S."/>
            <person name="Looney B.P."/>
            <person name="Miyauchi S."/>
            <person name="Morin E."/>
            <person name="Drula E."/>
            <person name="Courty P.E."/>
            <person name="Chicoki N."/>
            <person name="Fauchery L."/>
            <person name="Kohler A."/>
            <person name="Kuo A."/>
            <person name="Labutti K."/>
            <person name="Pangilinan J."/>
            <person name="Lipzen A."/>
            <person name="Riley R."/>
            <person name="Andreopoulos W."/>
            <person name="He G."/>
            <person name="Johnson J."/>
            <person name="Barry K.W."/>
            <person name="Grigoriev I.V."/>
            <person name="Nagy L."/>
            <person name="Hibbett D."/>
            <person name="Henrissat B."/>
            <person name="Matheny P.B."/>
            <person name="Labbe J."/>
            <person name="Martin F."/>
        </authorList>
    </citation>
    <scope>NUCLEOTIDE SEQUENCE</scope>
    <source>
        <strain evidence="1">FP105234-sp</strain>
    </source>
</reference>